<keyword evidence="10" id="KW-0963">Cytoplasm</keyword>
<dbReference type="AlphaFoldDB" id="A0A1H7IUJ8"/>
<dbReference type="SMART" id="SM00729">
    <property type="entry name" value="Elp3"/>
    <property type="match status" value="1"/>
</dbReference>
<evidence type="ECO:0000256" key="10">
    <source>
        <dbReference type="RuleBase" id="RU364116"/>
    </source>
</evidence>
<accession>A0A1H7IUJ8</accession>
<comment type="function">
    <text evidence="10">Probably acts as a heme chaperone, transferring heme to an unknown acceptor. Binds one molecule of heme per monomer, possibly covalently. Binds 1 [4Fe-4S] cluster. The cluster is coordinated with 3 cysteines and an exchangeable S-adenosyl-L-methionine.</text>
</comment>
<evidence type="ECO:0000313" key="13">
    <source>
        <dbReference type="Proteomes" id="UP000198984"/>
    </source>
</evidence>
<dbReference type="InterPro" id="IPR004559">
    <property type="entry name" value="HemW-like"/>
</dbReference>
<dbReference type="RefSeq" id="WP_089906686.1">
    <property type="nucleotide sequence ID" value="NZ_FOBB01000001.1"/>
</dbReference>
<dbReference type="PANTHER" id="PTHR13932">
    <property type="entry name" value="COPROPORPHYRINIGEN III OXIDASE"/>
    <property type="match status" value="1"/>
</dbReference>
<evidence type="ECO:0000256" key="1">
    <source>
        <dbReference type="ARBA" id="ARBA00001966"/>
    </source>
</evidence>
<evidence type="ECO:0000256" key="2">
    <source>
        <dbReference type="ARBA" id="ARBA00006100"/>
    </source>
</evidence>
<dbReference type="SFLD" id="SFLDF00562">
    <property type="entry name" value="HemN-like__clustered_with_heat"/>
    <property type="match status" value="1"/>
</dbReference>
<feature type="domain" description="Radical SAM core" evidence="11">
    <location>
        <begin position="1"/>
        <end position="231"/>
    </location>
</feature>
<evidence type="ECO:0000259" key="11">
    <source>
        <dbReference type="PROSITE" id="PS51918"/>
    </source>
</evidence>
<sequence length="374" mass="41882">MAGIYLHIPFCRRACYYCNFHFSTSLGQKDALVDSLLQEMMLQQPYLQGQQVDTVYFGGGTPSLLDDADLQRIMEKLRQLFPISGRAEITLEANPDDLQPEKLQALKAVGVNRLSIGVQSFHEADLRWMNRAHNSTQALQCIQDAQAAGFHNLSIDLIYGGPTLSDEGWAQNVQQAIALQIPHLSCYALTVEPGTALDHFIKQHKVAAVDPDKAARHFEMLVQWLAAAGYEHYEISNFALPGCRSRHNSSYWQGQTYLGLGPSAHSFNGHSRQWNVANNSSYINAIKEGKVPFELENLTPEMMLNEYIMTSLRTSEGCHLYLVEERFGTGKRRQLETASREFILAGKMVLQQDTLVLTPEGKLFADGIAAELFV</sequence>
<comment type="subcellular location">
    <subcellularLocation>
        <location evidence="10">Cytoplasm</location>
    </subcellularLocation>
</comment>
<dbReference type="GO" id="GO:0005737">
    <property type="term" value="C:cytoplasm"/>
    <property type="evidence" value="ECO:0007669"/>
    <property type="project" value="UniProtKB-SubCell"/>
</dbReference>
<dbReference type="PANTHER" id="PTHR13932:SF5">
    <property type="entry name" value="RADICAL S-ADENOSYL METHIONINE DOMAIN-CONTAINING PROTEIN 1, MITOCHONDRIAL"/>
    <property type="match status" value="1"/>
</dbReference>
<dbReference type="InterPro" id="IPR007197">
    <property type="entry name" value="rSAM"/>
</dbReference>
<dbReference type="OrthoDB" id="9808022at2"/>
<dbReference type="EMBL" id="FOBB01000001">
    <property type="protein sequence ID" value="SEK65320.1"/>
    <property type="molecule type" value="Genomic_DNA"/>
</dbReference>
<comment type="cofactor">
    <cofactor evidence="1">
        <name>[4Fe-4S] cluster</name>
        <dbReference type="ChEBI" id="CHEBI:49883"/>
    </cofactor>
</comment>
<dbReference type="CDD" id="cd01335">
    <property type="entry name" value="Radical_SAM"/>
    <property type="match status" value="1"/>
</dbReference>
<dbReference type="Proteomes" id="UP000198984">
    <property type="component" value="Unassembled WGS sequence"/>
</dbReference>
<dbReference type="NCBIfam" id="TIGR00539">
    <property type="entry name" value="hemN_rel"/>
    <property type="match status" value="1"/>
</dbReference>
<dbReference type="SFLD" id="SFLDF00288">
    <property type="entry name" value="HemN-like__clustered_with_nucl"/>
    <property type="match status" value="1"/>
</dbReference>
<keyword evidence="9 10" id="KW-0143">Chaperone</keyword>
<proteinExistence type="inferred from homology"/>
<keyword evidence="8 10" id="KW-0411">Iron-sulfur</keyword>
<dbReference type="Gene3D" id="3.20.20.70">
    <property type="entry name" value="Aldolase class I"/>
    <property type="match status" value="1"/>
</dbReference>
<dbReference type="GO" id="GO:0004109">
    <property type="term" value="F:coproporphyrinogen oxidase activity"/>
    <property type="evidence" value="ECO:0007669"/>
    <property type="project" value="InterPro"/>
</dbReference>
<dbReference type="InterPro" id="IPR013785">
    <property type="entry name" value="Aldolase_TIM"/>
</dbReference>
<organism evidence="12 13">
    <name type="scientific">Chitinophaga rupis</name>
    <dbReference type="NCBI Taxonomy" id="573321"/>
    <lineage>
        <taxon>Bacteria</taxon>
        <taxon>Pseudomonadati</taxon>
        <taxon>Bacteroidota</taxon>
        <taxon>Chitinophagia</taxon>
        <taxon>Chitinophagales</taxon>
        <taxon>Chitinophagaceae</taxon>
        <taxon>Chitinophaga</taxon>
    </lineage>
</organism>
<dbReference type="SFLD" id="SFLDS00029">
    <property type="entry name" value="Radical_SAM"/>
    <property type="match status" value="1"/>
</dbReference>
<keyword evidence="13" id="KW-1185">Reference proteome</keyword>
<evidence type="ECO:0000256" key="6">
    <source>
        <dbReference type="ARBA" id="ARBA00022723"/>
    </source>
</evidence>
<gene>
    <name evidence="12" type="ORF">SAMN04488505_101637</name>
</gene>
<dbReference type="SUPFAM" id="SSF102114">
    <property type="entry name" value="Radical SAM enzymes"/>
    <property type="match status" value="1"/>
</dbReference>
<evidence type="ECO:0000256" key="3">
    <source>
        <dbReference type="ARBA" id="ARBA00017228"/>
    </source>
</evidence>
<name>A0A1H7IUJ8_9BACT</name>
<dbReference type="InterPro" id="IPR010723">
    <property type="entry name" value="HemN_C"/>
</dbReference>
<dbReference type="Pfam" id="PF06969">
    <property type="entry name" value="HemN_C"/>
    <property type="match status" value="1"/>
</dbReference>
<dbReference type="SFLD" id="SFLDG01065">
    <property type="entry name" value="anaerobic_coproporphyrinogen-I"/>
    <property type="match status" value="1"/>
</dbReference>
<dbReference type="GO" id="GO:0006779">
    <property type="term" value="P:porphyrin-containing compound biosynthetic process"/>
    <property type="evidence" value="ECO:0007669"/>
    <property type="project" value="InterPro"/>
</dbReference>
<dbReference type="Pfam" id="PF04055">
    <property type="entry name" value="Radical_SAM"/>
    <property type="match status" value="1"/>
</dbReference>
<dbReference type="SFLD" id="SFLDG01082">
    <property type="entry name" value="B12-binding_domain_containing"/>
    <property type="match status" value="1"/>
</dbReference>
<dbReference type="InterPro" id="IPR058240">
    <property type="entry name" value="rSAM_sf"/>
</dbReference>
<evidence type="ECO:0000313" key="12">
    <source>
        <dbReference type="EMBL" id="SEK65320.1"/>
    </source>
</evidence>
<evidence type="ECO:0000256" key="7">
    <source>
        <dbReference type="ARBA" id="ARBA00023004"/>
    </source>
</evidence>
<keyword evidence="7 10" id="KW-0408">Iron</keyword>
<evidence type="ECO:0000256" key="8">
    <source>
        <dbReference type="ARBA" id="ARBA00023014"/>
    </source>
</evidence>
<dbReference type="GO" id="GO:0046872">
    <property type="term" value="F:metal ion binding"/>
    <property type="evidence" value="ECO:0007669"/>
    <property type="project" value="UniProtKB-UniRule"/>
</dbReference>
<protein>
    <recommendedName>
        <fullName evidence="3 10">Heme chaperone HemW</fullName>
    </recommendedName>
</protein>
<reference evidence="12 13" key="1">
    <citation type="submission" date="2016-10" db="EMBL/GenBank/DDBJ databases">
        <authorList>
            <person name="de Groot N.N."/>
        </authorList>
    </citation>
    <scope>NUCLEOTIDE SEQUENCE [LARGE SCALE GENOMIC DNA]</scope>
    <source>
        <strain evidence="12 13">DSM 21039</strain>
    </source>
</reference>
<dbReference type="STRING" id="573321.SAMN04488505_101637"/>
<keyword evidence="10" id="KW-0004">4Fe-4S</keyword>
<keyword evidence="4 10" id="KW-0349">Heme</keyword>
<evidence type="ECO:0000256" key="5">
    <source>
        <dbReference type="ARBA" id="ARBA00022691"/>
    </source>
</evidence>
<keyword evidence="5 10" id="KW-0949">S-adenosyl-L-methionine</keyword>
<evidence type="ECO:0000256" key="4">
    <source>
        <dbReference type="ARBA" id="ARBA00022617"/>
    </source>
</evidence>
<dbReference type="PROSITE" id="PS51918">
    <property type="entry name" value="RADICAL_SAM"/>
    <property type="match status" value="1"/>
</dbReference>
<dbReference type="InterPro" id="IPR006638">
    <property type="entry name" value="Elp3/MiaA/NifB-like_rSAM"/>
</dbReference>
<keyword evidence="6 10" id="KW-0479">Metal-binding</keyword>
<comment type="similarity">
    <text evidence="2">Belongs to the anaerobic coproporphyrinogen-III oxidase family. HemW subfamily.</text>
</comment>
<dbReference type="InterPro" id="IPR034505">
    <property type="entry name" value="Coproporphyrinogen-III_oxidase"/>
</dbReference>
<evidence type="ECO:0000256" key="9">
    <source>
        <dbReference type="ARBA" id="ARBA00023186"/>
    </source>
</evidence>
<dbReference type="GO" id="GO:0051539">
    <property type="term" value="F:4 iron, 4 sulfur cluster binding"/>
    <property type="evidence" value="ECO:0007669"/>
    <property type="project" value="UniProtKB-UniRule"/>
</dbReference>